<dbReference type="SUPFAM" id="SSF51556">
    <property type="entry name" value="Metallo-dependent hydrolases"/>
    <property type="match status" value="1"/>
</dbReference>
<dbReference type="GO" id="GO:0008270">
    <property type="term" value="F:zinc ion binding"/>
    <property type="evidence" value="ECO:0007669"/>
    <property type="project" value="UniProtKB-UniRule"/>
</dbReference>
<dbReference type="Proteomes" id="UP000799767">
    <property type="component" value="Unassembled WGS sequence"/>
</dbReference>
<keyword evidence="2 7" id="KW-0479">Metal-binding</keyword>
<dbReference type="HAMAP" id="MF_01962">
    <property type="entry name" value="Adenine_deaminase"/>
    <property type="match status" value="1"/>
</dbReference>
<evidence type="ECO:0000256" key="6">
    <source>
        <dbReference type="ARBA" id="ARBA00023242"/>
    </source>
</evidence>
<dbReference type="EC" id="3.5.4.2" evidence="7"/>
<dbReference type="InterPro" id="IPR032466">
    <property type="entry name" value="Metal_Hydrolase"/>
</dbReference>
<dbReference type="GO" id="GO:0006146">
    <property type="term" value="P:adenine catabolic process"/>
    <property type="evidence" value="ECO:0007669"/>
    <property type="project" value="UniProtKB-UniRule"/>
</dbReference>
<dbReference type="PANTHER" id="PTHR43114:SF6">
    <property type="entry name" value="ADENINE DEAMINASE"/>
    <property type="match status" value="1"/>
</dbReference>
<evidence type="ECO:0000313" key="10">
    <source>
        <dbReference type="Proteomes" id="UP000799767"/>
    </source>
</evidence>
<keyword evidence="4 7" id="KW-0862">Zinc</keyword>
<evidence type="ECO:0000259" key="8">
    <source>
        <dbReference type="Pfam" id="PF00962"/>
    </source>
</evidence>
<evidence type="ECO:0000313" key="9">
    <source>
        <dbReference type="EMBL" id="KAF2485541.1"/>
    </source>
</evidence>
<reference evidence="9" key="1">
    <citation type="journal article" date="2020" name="Stud. Mycol.">
        <title>101 Dothideomycetes genomes: a test case for predicting lifestyles and emergence of pathogens.</title>
        <authorList>
            <person name="Haridas S."/>
            <person name="Albert R."/>
            <person name="Binder M."/>
            <person name="Bloem J."/>
            <person name="Labutti K."/>
            <person name="Salamov A."/>
            <person name="Andreopoulos B."/>
            <person name="Baker S."/>
            <person name="Barry K."/>
            <person name="Bills G."/>
            <person name="Bluhm B."/>
            <person name="Cannon C."/>
            <person name="Castanera R."/>
            <person name="Culley D."/>
            <person name="Daum C."/>
            <person name="Ezra D."/>
            <person name="Gonzalez J."/>
            <person name="Henrissat B."/>
            <person name="Kuo A."/>
            <person name="Liang C."/>
            <person name="Lipzen A."/>
            <person name="Lutzoni F."/>
            <person name="Magnuson J."/>
            <person name="Mondo S."/>
            <person name="Nolan M."/>
            <person name="Ohm R."/>
            <person name="Pangilinan J."/>
            <person name="Park H.-J."/>
            <person name="Ramirez L."/>
            <person name="Alfaro M."/>
            <person name="Sun H."/>
            <person name="Tritt A."/>
            <person name="Yoshinaga Y."/>
            <person name="Zwiers L.-H."/>
            <person name="Turgeon B."/>
            <person name="Goodwin S."/>
            <person name="Spatafora J."/>
            <person name="Crous P."/>
            <person name="Grigoriev I."/>
        </authorList>
    </citation>
    <scope>NUCLEOTIDE SEQUENCE</scope>
    <source>
        <strain evidence="9">CBS 113389</strain>
    </source>
</reference>
<organism evidence="9 10">
    <name type="scientific">Neohortaea acidophila</name>
    <dbReference type="NCBI Taxonomy" id="245834"/>
    <lineage>
        <taxon>Eukaryota</taxon>
        <taxon>Fungi</taxon>
        <taxon>Dikarya</taxon>
        <taxon>Ascomycota</taxon>
        <taxon>Pezizomycotina</taxon>
        <taxon>Dothideomycetes</taxon>
        <taxon>Dothideomycetidae</taxon>
        <taxon>Mycosphaerellales</taxon>
        <taxon>Teratosphaeriaceae</taxon>
        <taxon>Neohortaea</taxon>
    </lineage>
</organism>
<dbReference type="CDD" id="cd01320">
    <property type="entry name" value="ADA"/>
    <property type="match status" value="1"/>
</dbReference>
<dbReference type="EMBL" id="MU001633">
    <property type="protein sequence ID" value="KAF2485541.1"/>
    <property type="molecule type" value="Genomic_DNA"/>
</dbReference>
<feature type="active site" description="Proton donor" evidence="7">
    <location>
        <position position="215"/>
    </location>
</feature>
<dbReference type="AlphaFoldDB" id="A0A6A6Q0I4"/>
<dbReference type="InterPro" id="IPR006650">
    <property type="entry name" value="A/AMP_deam_AS"/>
</dbReference>
<sequence length="353" mass="39654">MCKHEMHAFLRALPKCEHHIHLEGCLSPAILFHLAKKNSIALPDPALRPEYTSVKTLEQRYEKFESLQDFLDCHYLAMSVLMDAADFEMLAWTYYENAHADGVHHAEAFFDPQSHTTRGIPLETVVQGYEAAGRRAEAEFGMSTSLILCFLRHLPVESANETLQAAASSGVFSKDSSVIAVGLDSSEVPFPPHLFQDPYKQAKNLGIHRTAHAGEEGDPSYIRQALDLLDCERIDHGLRLAEDADLMREVASRKILLTLCPLSNVYLRCVDKIADLPIRRFLDAGVPFSLNSDDPVYFGGYILNNYCAVQEAFNLSVEEWRSIARASIEGSWISQKRRSTLFQLVDDCIAKHT</sequence>
<dbReference type="GO" id="GO:0009117">
    <property type="term" value="P:nucleotide metabolic process"/>
    <property type="evidence" value="ECO:0007669"/>
    <property type="project" value="UniProtKB-KW"/>
</dbReference>
<comment type="function">
    <text evidence="7">Catalyzes the hydrolytic deamination of adenine to hypoxanthine. Plays an important role in the purine salvage pathway and in nitrogen catabolism.</text>
</comment>
<dbReference type="Pfam" id="PF00962">
    <property type="entry name" value="A_deaminase"/>
    <property type="match status" value="1"/>
</dbReference>
<evidence type="ECO:0000256" key="2">
    <source>
        <dbReference type="ARBA" id="ARBA00022723"/>
    </source>
</evidence>
<dbReference type="Gene3D" id="3.20.20.140">
    <property type="entry name" value="Metal-dependent hydrolases"/>
    <property type="match status" value="1"/>
</dbReference>
<comment type="subcellular location">
    <subcellularLocation>
        <location evidence="7">Cytoplasm</location>
    </subcellularLocation>
    <subcellularLocation>
        <location evidence="7">Nucleus</location>
    </subcellularLocation>
</comment>
<keyword evidence="6 7" id="KW-0539">Nucleus</keyword>
<keyword evidence="1 7" id="KW-0963">Cytoplasm</keyword>
<dbReference type="GO" id="GO:0043103">
    <property type="term" value="P:hypoxanthine salvage"/>
    <property type="evidence" value="ECO:0007669"/>
    <property type="project" value="UniProtKB-UniRule"/>
</dbReference>
<dbReference type="InterPro" id="IPR001365">
    <property type="entry name" value="A_deaminase_dom"/>
</dbReference>
<dbReference type="NCBIfam" id="TIGR01430">
    <property type="entry name" value="aden_deam"/>
    <property type="match status" value="1"/>
</dbReference>
<evidence type="ECO:0000256" key="4">
    <source>
        <dbReference type="ARBA" id="ARBA00022833"/>
    </source>
</evidence>
<name>A0A6A6Q0I4_9PEZI</name>
<dbReference type="PROSITE" id="PS00485">
    <property type="entry name" value="A_DEAMINASE"/>
    <property type="match status" value="1"/>
</dbReference>
<evidence type="ECO:0000256" key="3">
    <source>
        <dbReference type="ARBA" id="ARBA00022801"/>
    </source>
</evidence>
<dbReference type="InterPro" id="IPR028892">
    <property type="entry name" value="ADE"/>
</dbReference>
<dbReference type="InterPro" id="IPR006330">
    <property type="entry name" value="Ado/ade_deaminase"/>
</dbReference>
<dbReference type="OrthoDB" id="272271at2759"/>
<evidence type="ECO:0000256" key="7">
    <source>
        <dbReference type="HAMAP-Rule" id="MF_03145"/>
    </source>
</evidence>
<evidence type="ECO:0000256" key="1">
    <source>
        <dbReference type="ARBA" id="ARBA00022490"/>
    </source>
</evidence>
<feature type="site" description="Important for catalytic activity" evidence="7">
    <location>
        <position position="236"/>
    </location>
</feature>
<feature type="binding site" evidence="7">
    <location>
        <position position="212"/>
    </location>
    <ligand>
        <name>Zn(2+)</name>
        <dbReference type="ChEBI" id="CHEBI:29105"/>
        <note>catalytic</note>
    </ligand>
</feature>
<keyword evidence="3 7" id="KW-0378">Hydrolase</keyword>
<comment type="cofactor">
    <cofactor evidence="7">
        <name>Zn(2+)</name>
        <dbReference type="ChEBI" id="CHEBI:29105"/>
    </cofactor>
    <text evidence="7">Binds 1 zinc ion per subunit.</text>
</comment>
<gene>
    <name evidence="7" type="primary">AAH1</name>
    <name evidence="9" type="ORF">BDY17DRAFT_247731</name>
</gene>
<dbReference type="GO" id="GO:0005829">
    <property type="term" value="C:cytosol"/>
    <property type="evidence" value="ECO:0007669"/>
    <property type="project" value="TreeGrafter"/>
</dbReference>
<accession>A0A6A6Q0I4</accession>
<keyword evidence="10" id="KW-1185">Reference proteome</keyword>
<feature type="binding site" evidence="7">
    <location>
        <position position="293"/>
    </location>
    <ligand>
        <name>Zn(2+)</name>
        <dbReference type="ChEBI" id="CHEBI:29105"/>
        <note>catalytic</note>
    </ligand>
</feature>
<feature type="domain" description="Adenosine deaminase" evidence="8">
    <location>
        <begin position="14"/>
        <end position="347"/>
    </location>
</feature>
<keyword evidence="5 7" id="KW-0546">Nucleotide metabolism</keyword>
<comment type="similarity">
    <text evidence="7">Belongs to the metallo-dependent hydrolases superfamily. Adenosine and AMP deaminases family. Adenine deaminase type 2 subfamily.</text>
</comment>
<dbReference type="GO" id="GO:0000034">
    <property type="term" value="F:adenine deaminase activity"/>
    <property type="evidence" value="ECO:0007669"/>
    <property type="project" value="UniProtKB-UniRule"/>
</dbReference>
<evidence type="ECO:0000256" key="5">
    <source>
        <dbReference type="ARBA" id="ARBA00023080"/>
    </source>
</evidence>
<feature type="binding site" evidence="7">
    <location>
        <position position="294"/>
    </location>
    <ligand>
        <name>substrate</name>
    </ligand>
</feature>
<feature type="binding site" evidence="7">
    <location>
        <position position="21"/>
    </location>
    <ligand>
        <name>Zn(2+)</name>
        <dbReference type="ChEBI" id="CHEBI:29105"/>
        <note>catalytic</note>
    </ligand>
</feature>
<protein>
    <recommendedName>
        <fullName evidence="7">Adenine deaminase</fullName>
        <shortName evidence="7">ADE</shortName>
        <ecNumber evidence="7">3.5.4.2</ecNumber>
    </recommendedName>
    <alternativeName>
        <fullName evidence="7">Adenine aminohydrolase</fullName>
        <shortName evidence="7">AAH</shortName>
    </alternativeName>
</protein>
<dbReference type="GO" id="GO:0005634">
    <property type="term" value="C:nucleus"/>
    <property type="evidence" value="ECO:0007669"/>
    <property type="project" value="UniProtKB-SubCell"/>
</dbReference>
<dbReference type="FunFam" id="3.20.20.140:FF:000039">
    <property type="entry name" value="Adenine deaminase"/>
    <property type="match status" value="1"/>
</dbReference>
<comment type="catalytic activity">
    <reaction evidence="7">
        <text>adenine + H2O + H(+) = hypoxanthine + NH4(+)</text>
        <dbReference type="Rhea" id="RHEA:23688"/>
        <dbReference type="ChEBI" id="CHEBI:15377"/>
        <dbReference type="ChEBI" id="CHEBI:15378"/>
        <dbReference type="ChEBI" id="CHEBI:16708"/>
        <dbReference type="ChEBI" id="CHEBI:17368"/>
        <dbReference type="ChEBI" id="CHEBI:28938"/>
        <dbReference type="EC" id="3.5.4.2"/>
    </reaction>
</comment>
<dbReference type="PANTHER" id="PTHR43114">
    <property type="entry name" value="ADENINE DEAMINASE"/>
    <property type="match status" value="1"/>
</dbReference>
<feature type="binding site" evidence="7">
    <location>
        <position position="19"/>
    </location>
    <ligand>
        <name>Zn(2+)</name>
        <dbReference type="ChEBI" id="CHEBI:29105"/>
        <note>catalytic</note>
    </ligand>
</feature>
<dbReference type="GO" id="GO:0009168">
    <property type="term" value="P:purine ribonucleoside monophosphate biosynthetic process"/>
    <property type="evidence" value="ECO:0007669"/>
    <property type="project" value="InterPro"/>
</dbReference>
<proteinExistence type="inferred from homology"/>